<evidence type="ECO:0000256" key="6">
    <source>
        <dbReference type="ARBA" id="ARBA00023211"/>
    </source>
</evidence>
<keyword evidence="9" id="KW-1185">Reference proteome</keyword>
<protein>
    <recommendedName>
        <fullName evidence="7">Nudix hydrolase domain-containing protein</fullName>
    </recommendedName>
</protein>
<dbReference type="CDD" id="cd03426">
    <property type="entry name" value="NUDIX_CoAse_Nudt7"/>
    <property type="match status" value="1"/>
</dbReference>
<dbReference type="GO" id="GO:0010945">
    <property type="term" value="F:coenzyme A diphosphatase activity"/>
    <property type="evidence" value="ECO:0007669"/>
    <property type="project" value="InterPro"/>
</dbReference>
<dbReference type="InterPro" id="IPR000086">
    <property type="entry name" value="NUDIX_hydrolase_dom"/>
</dbReference>
<dbReference type="SUPFAM" id="SSF55811">
    <property type="entry name" value="Nudix"/>
    <property type="match status" value="1"/>
</dbReference>
<comment type="caution">
    <text evidence="8">The sequence shown here is derived from an EMBL/GenBank/DDBJ whole genome shotgun (WGS) entry which is preliminary data.</text>
</comment>
<dbReference type="NCBIfam" id="NF007980">
    <property type="entry name" value="PRK10707.1"/>
    <property type="match status" value="1"/>
</dbReference>
<dbReference type="EMBL" id="BMZS01000015">
    <property type="protein sequence ID" value="GHD62930.1"/>
    <property type="molecule type" value="Genomic_DNA"/>
</dbReference>
<evidence type="ECO:0000313" key="9">
    <source>
        <dbReference type="Proteomes" id="UP000630353"/>
    </source>
</evidence>
<accession>A0A918XX22</accession>
<dbReference type="PROSITE" id="PS51462">
    <property type="entry name" value="NUDIX"/>
    <property type="match status" value="1"/>
</dbReference>
<dbReference type="Pfam" id="PF00293">
    <property type="entry name" value="NUDIX"/>
    <property type="match status" value="1"/>
</dbReference>
<sequence length="209" mass="23546">MTLDDFRSAFGRVAHLDNDGLVPVARRRGDHDLNPGMPEPDKTRAAAVLVPVVGRDDGLTILLTRRSDSLPVHKGQISFPGGRVEEDDVDDVETALRETEEEIGLGRDLVEVIGRLDTYTTRTGFEVTPVVGLVRPPFDLTPDPVEVAEIFEVPLDFVLDPVNHERHSREWQQTVRHFWVLPYRHHYIWGATAGMLVNLADVMRSALRR</sequence>
<comment type="cofactor">
    <cofactor evidence="1">
        <name>Mn(2+)</name>
        <dbReference type="ChEBI" id="CHEBI:29035"/>
    </cofactor>
</comment>
<evidence type="ECO:0000256" key="4">
    <source>
        <dbReference type="ARBA" id="ARBA00022801"/>
    </source>
</evidence>
<organism evidence="8 9">
    <name type="scientific">Thalassobaculum fulvum</name>
    <dbReference type="NCBI Taxonomy" id="1633335"/>
    <lineage>
        <taxon>Bacteria</taxon>
        <taxon>Pseudomonadati</taxon>
        <taxon>Pseudomonadota</taxon>
        <taxon>Alphaproteobacteria</taxon>
        <taxon>Rhodospirillales</taxon>
        <taxon>Thalassobaculaceae</taxon>
        <taxon>Thalassobaculum</taxon>
    </lineage>
</organism>
<dbReference type="AlphaFoldDB" id="A0A918XX22"/>
<keyword evidence="3" id="KW-0479">Metal-binding</keyword>
<keyword evidence="5" id="KW-0460">Magnesium</keyword>
<reference evidence="8" key="1">
    <citation type="journal article" date="2014" name="Int. J. Syst. Evol. Microbiol.">
        <title>Complete genome sequence of Corynebacterium casei LMG S-19264T (=DSM 44701T), isolated from a smear-ripened cheese.</title>
        <authorList>
            <consortium name="US DOE Joint Genome Institute (JGI-PGF)"/>
            <person name="Walter F."/>
            <person name="Albersmeier A."/>
            <person name="Kalinowski J."/>
            <person name="Ruckert C."/>
        </authorList>
    </citation>
    <scope>NUCLEOTIDE SEQUENCE</scope>
    <source>
        <strain evidence="8">KCTC 42651</strain>
    </source>
</reference>
<comment type="cofactor">
    <cofactor evidence="2">
        <name>Mg(2+)</name>
        <dbReference type="ChEBI" id="CHEBI:18420"/>
    </cofactor>
</comment>
<dbReference type="Gene3D" id="3.90.79.10">
    <property type="entry name" value="Nucleoside Triphosphate Pyrophosphohydrolase"/>
    <property type="match status" value="1"/>
</dbReference>
<keyword evidence="6" id="KW-0464">Manganese</keyword>
<name>A0A918XX22_9PROT</name>
<dbReference type="GO" id="GO:0046872">
    <property type="term" value="F:metal ion binding"/>
    <property type="evidence" value="ECO:0007669"/>
    <property type="project" value="UniProtKB-KW"/>
</dbReference>
<gene>
    <name evidence="8" type="ORF">GCM10017083_52450</name>
</gene>
<dbReference type="InterPro" id="IPR045121">
    <property type="entry name" value="CoAse"/>
</dbReference>
<keyword evidence="4" id="KW-0378">Hydrolase</keyword>
<dbReference type="RefSeq" id="WP_229837518.1">
    <property type="nucleotide sequence ID" value="NZ_BMZS01000015.1"/>
</dbReference>
<evidence type="ECO:0000256" key="3">
    <source>
        <dbReference type="ARBA" id="ARBA00022723"/>
    </source>
</evidence>
<reference evidence="8" key="2">
    <citation type="submission" date="2020-09" db="EMBL/GenBank/DDBJ databases">
        <authorList>
            <person name="Sun Q."/>
            <person name="Kim S."/>
        </authorList>
    </citation>
    <scope>NUCLEOTIDE SEQUENCE</scope>
    <source>
        <strain evidence="8">KCTC 42651</strain>
    </source>
</reference>
<evidence type="ECO:0000256" key="1">
    <source>
        <dbReference type="ARBA" id="ARBA00001936"/>
    </source>
</evidence>
<evidence type="ECO:0000313" key="8">
    <source>
        <dbReference type="EMBL" id="GHD62930.1"/>
    </source>
</evidence>
<dbReference type="InterPro" id="IPR015797">
    <property type="entry name" value="NUDIX_hydrolase-like_dom_sf"/>
</dbReference>
<dbReference type="PANTHER" id="PTHR12992:SF11">
    <property type="entry name" value="MITOCHONDRIAL COENZYME A DIPHOSPHATASE NUDT8"/>
    <property type="match status" value="1"/>
</dbReference>
<proteinExistence type="predicted"/>
<dbReference type="PANTHER" id="PTHR12992">
    <property type="entry name" value="NUDIX HYDROLASE"/>
    <property type="match status" value="1"/>
</dbReference>
<evidence type="ECO:0000259" key="7">
    <source>
        <dbReference type="PROSITE" id="PS51462"/>
    </source>
</evidence>
<feature type="domain" description="Nudix hydrolase" evidence="7">
    <location>
        <begin position="43"/>
        <end position="174"/>
    </location>
</feature>
<evidence type="ECO:0000256" key="5">
    <source>
        <dbReference type="ARBA" id="ARBA00022842"/>
    </source>
</evidence>
<evidence type="ECO:0000256" key="2">
    <source>
        <dbReference type="ARBA" id="ARBA00001946"/>
    </source>
</evidence>
<dbReference type="Proteomes" id="UP000630353">
    <property type="component" value="Unassembled WGS sequence"/>
</dbReference>